<reference evidence="9 10" key="1">
    <citation type="submission" date="2023-11" db="EMBL/GenBank/DDBJ databases">
        <authorList>
            <person name="Hedman E."/>
            <person name="Englund M."/>
            <person name="Stromberg M."/>
            <person name="Nyberg Akerstrom W."/>
            <person name="Nylinder S."/>
            <person name="Jareborg N."/>
            <person name="Kallberg Y."/>
            <person name="Kronander E."/>
        </authorList>
    </citation>
    <scope>NUCLEOTIDE SEQUENCE [LARGE SCALE GENOMIC DNA]</scope>
</reference>
<feature type="domain" description="Homeobox" evidence="8">
    <location>
        <begin position="455"/>
        <end position="515"/>
    </location>
</feature>
<dbReference type="SUPFAM" id="SSF56672">
    <property type="entry name" value="DNA/RNA polymerases"/>
    <property type="match status" value="1"/>
</dbReference>
<dbReference type="PANTHER" id="PTHR24333:SF5">
    <property type="entry name" value="VENT HOMEOBOX"/>
    <property type="match status" value="1"/>
</dbReference>
<dbReference type="AlphaFoldDB" id="A0AAV1LYX6"/>
<dbReference type="InterPro" id="IPR050848">
    <property type="entry name" value="Homeobox_TF"/>
</dbReference>
<comment type="subcellular location">
    <subcellularLocation>
        <location evidence="1 5 6">Nucleus</location>
    </subcellularLocation>
</comment>
<dbReference type="Proteomes" id="UP001314205">
    <property type="component" value="Unassembled WGS sequence"/>
</dbReference>
<evidence type="ECO:0000256" key="3">
    <source>
        <dbReference type="ARBA" id="ARBA00023155"/>
    </source>
</evidence>
<evidence type="ECO:0000259" key="8">
    <source>
        <dbReference type="PROSITE" id="PS50071"/>
    </source>
</evidence>
<organism evidence="9 10">
    <name type="scientific">Parnassius mnemosyne</name>
    <name type="common">clouded apollo</name>
    <dbReference type="NCBI Taxonomy" id="213953"/>
    <lineage>
        <taxon>Eukaryota</taxon>
        <taxon>Metazoa</taxon>
        <taxon>Ecdysozoa</taxon>
        <taxon>Arthropoda</taxon>
        <taxon>Hexapoda</taxon>
        <taxon>Insecta</taxon>
        <taxon>Pterygota</taxon>
        <taxon>Neoptera</taxon>
        <taxon>Endopterygota</taxon>
        <taxon>Lepidoptera</taxon>
        <taxon>Glossata</taxon>
        <taxon>Ditrysia</taxon>
        <taxon>Papilionoidea</taxon>
        <taxon>Papilionidae</taxon>
        <taxon>Parnassiinae</taxon>
        <taxon>Parnassini</taxon>
        <taxon>Parnassius</taxon>
        <taxon>Driopa</taxon>
    </lineage>
</organism>
<dbReference type="CDD" id="cd00086">
    <property type="entry name" value="homeodomain"/>
    <property type="match status" value="1"/>
</dbReference>
<dbReference type="InterPro" id="IPR041577">
    <property type="entry name" value="RT_RNaseH_2"/>
</dbReference>
<sequence length="557" mass="64072">MVRVNIKLDSVKINNVEMYILSELSGCDILIGRNVTEGLDLMYSRIGENLMFEYAKNVESACNIMDELRLDFDTDSHYDEIVSPLTKLLKKNVPWVWKTEHDRAFMTLKDALISDNILMLFDLTKECVLYTDASRDGIAGILMQVSDSVKKPIHYYSRQTTDDEKIRFALNKKEIIPRIARWVLATQEFSYDIIHREGYRIQHVDALSRNPLQSGSKSEAEIIMPIPEADWLFSVQLQDSRIADIKKSLESGDAHKYKDIFNKCELLGIAHDEVERESRCQSSTSHNIENSDIDDEISVGDNRSEASTPRKRRFGFENEPDFYQKKIDTEDNERSSPMEYNLNRLQNSSYNSPFKEEENEYDRTEESMKLYDNGLFHLYRTERDGNKDEAKESTFGMAGGLSEGIYGRSMDLSKSSFQSQLLAGFASVMAGSSQRESQEAADRQQPKSATPTTGRKPRRRRTAFTHAQLAYLERKFRCQKYLSVADRGDVADALSLSETQVKTWYQNRRTKWKRQNQLRLEQLRAQAASGERELSAHALPLACALLPPYPAYMHCHL</sequence>
<dbReference type="PROSITE" id="PS50071">
    <property type="entry name" value="HOMEOBOX_2"/>
    <property type="match status" value="1"/>
</dbReference>
<dbReference type="GO" id="GO:0005634">
    <property type="term" value="C:nucleus"/>
    <property type="evidence" value="ECO:0007669"/>
    <property type="project" value="UniProtKB-SubCell"/>
</dbReference>
<dbReference type="Gene3D" id="3.30.70.270">
    <property type="match status" value="1"/>
</dbReference>
<feature type="region of interest" description="Disordered" evidence="7">
    <location>
        <begin position="433"/>
        <end position="461"/>
    </location>
</feature>
<keyword evidence="3 5" id="KW-0371">Homeobox</keyword>
<dbReference type="Gene3D" id="1.10.10.60">
    <property type="entry name" value="Homeodomain-like"/>
    <property type="match status" value="1"/>
</dbReference>
<proteinExistence type="predicted"/>
<dbReference type="EMBL" id="CAVLGL010000115">
    <property type="protein sequence ID" value="CAK1599297.1"/>
    <property type="molecule type" value="Genomic_DNA"/>
</dbReference>
<evidence type="ECO:0000256" key="5">
    <source>
        <dbReference type="PROSITE-ProRule" id="PRU00108"/>
    </source>
</evidence>
<feature type="region of interest" description="Disordered" evidence="7">
    <location>
        <begin position="278"/>
        <end position="312"/>
    </location>
</feature>
<dbReference type="GO" id="GO:0000981">
    <property type="term" value="F:DNA-binding transcription factor activity, RNA polymerase II-specific"/>
    <property type="evidence" value="ECO:0007669"/>
    <property type="project" value="InterPro"/>
</dbReference>
<dbReference type="InterPro" id="IPR009057">
    <property type="entry name" value="Homeodomain-like_sf"/>
</dbReference>
<keyword evidence="4 5" id="KW-0539">Nucleus</keyword>
<dbReference type="SMART" id="SM00389">
    <property type="entry name" value="HOX"/>
    <property type="match status" value="1"/>
</dbReference>
<name>A0AAV1LYX6_9NEOP</name>
<feature type="compositionally biased region" description="Polar residues" evidence="7">
    <location>
        <begin position="280"/>
        <end position="290"/>
    </location>
</feature>
<keyword evidence="2 5" id="KW-0238">DNA-binding</keyword>
<accession>A0AAV1LYX6</accession>
<dbReference type="PROSITE" id="PS00027">
    <property type="entry name" value="HOMEOBOX_1"/>
    <property type="match status" value="1"/>
</dbReference>
<evidence type="ECO:0000313" key="9">
    <source>
        <dbReference type="EMBL" id="CAK1599297.1"/>
    </source>
</evidence>
<dbReference type="InterPro" id="IPR001356">
    <property type="entry name" value="HD"/>
</dbReference>
<feature type="compositionally biased region" description="Basic and acidic residues" evidence="7">
    <location>
        <begin position="436"/>
        <end position="445"/>
    </location>
</feature>
<comment type="caution">
    <text evidence="9">The sequence shown here is derived from an EMBL/GenBank/DDBJ whole genome shotgun (WGS) entry which is preliminary data.</text>
</comment>
<gene>
    <name evidence="9" type="ORF">PARMNEM_LOCUS18191</name>
</gene>
<dbReference type="PANTHER" id="PTHR24333">
    <property type="entry name" value="HOMEO BOX HB9 LIKE A-RELATED"/>
    <property type="match status" value="1"/>
</dbReference>
<dbReference type="InterPro" id="IPR017970">
    <property type="entry name" value="Homeobox_CS"/>
</dbReference>
<dbReference type="Pfam" id="PF00046">
    <property type="entry name" value="Homeodomain"/>
    <property type="match status" value="1"/>
</dbReference>
<evidence type="ECO:0000256" key="1">
    <source>
        <dbReference type="ARBA" id="ARBA00004123"/>
    </source>
</evidence>
<dbReference type="SUPFAM" id="SSF46689">
    <property type="entry name" value="Homeodomain-like"/>
    <property type="match status" value="1"/>
</dbReference>
<evidence type="ECO:0000256" key="4">
    <source>
        <dbReference type="ARBA" id="ARBA00023242"/>
    </source>
</evidence>
<dbReference type="GO" id="GO:0003677">
    <property type="term" value="F:DNA binding"/>
    <property type="evidence" value="ECO:0007669"/>
    <property type="project" value="UniProtKB-UniRule"/>
</dbReference>
<protein>
    <recommendedName>
        <fullName evidence="8">Homeobox domain-containing protein</fullName>
    </recommendedName>
</protein>
<dbReference type="GO" id="GO:0071897">
    <property type="term" value="P:DNA biosynthetic process"/>
    <property type="evidence" value="ECO:0007669"/>
    <property type="project" value="UniProtKB-ARBA"/>
</dbReference>
<dbReference type="Pfam" id="PF17919">
    <property type="entry name" value="RT_RNaseH_2"/>
    <property type="match status" value="1"/>
</dbReference>
<feature type="DNA-binding region" description="Homeobox" evidence="5">
    <location>
        <begin position="457"/>
        <end position="516"/>
    </location>
</feature>
<dbReference type="InterPro" id="IPR043502">
    <property type="entry name" value="DNA/RNA_pol_sf"/>
</dbReference>
<evidence type="ECO:0000256" key="7">
    <source>
        <dbReference type="SAM" id="MobiDB-lite"/>
    </source>
</evidence>
<evidence type="ECO:0000313" key="10">
    <source>
        <dbReference type="Proteomes" id="UP001314205"/>
    </source>
</evidence>
<evidence type="ECO:0000256" key="2">
    <source>
        <dbReference type="ARBA" id="ARBA00023125"/>
    </source>
</evidence>
<dbReference type="InterPro" id="IPR043128">
    <property type="entry name" value="Rev_trsase/Diguanyl_cyclase"/>
</dbReference>
<keyword evidence="10" id="KW-1185">Reference proteome</keyword>
<evidence type="ECO:0000256" key="6">
    <source>
        <dbReference type="RuleBase" id="RU000682"/>
    </source>
</evidence>